<evidence type="ECO:0000256" key="1">
    <source>
        <dbReference type="SAM" id="MobiDB-lite"/>
    </source>
</evidence>
<dbReference type="AlphaFoldDB" id="A0A4Z2FWN5"/>
<proteinExistence type="predicted"/>
<feature type="region of interest" description="Disordered" evidence="1">
    <location>
        <begin position="118"/>
        <end position="144"/>
    </location>
</feature>
<protein>
    <submittedName>
        <fullName evidence="2">Uncharacterized protein</fullName>
    </submittedName>
</protein>
<comment type="caution">
    <text evidence="2">The sequence shown here is derived from an EMBL/GenBank/DDBJ whole genome shotgun (WGS) entry which is preliminary data.</text>
</comment>
<dbReference type="EMBL" id="SRLO01000833">
    <property type="protein sequence ID" value="TNN45647.1"/>
    <property type="molecule type" value="Genomic_DNA"/>
</dbReference>
<name>A0A4Z2FWN5_9TELE</name>
<keyword evidence="3" id="KW-1185">Reference proteome</keyword>
<evidence type="ECO:0000313" key="3">
    <source>
        <dbReference type="Proteomes" id="UP000314294"/>
    </source>
</evidence>
<gene>
    <name evidence="2" type="ORF">EYF80_044162</name>
</gene>
<reference evidence="2 3" key="1">
    <citation type="submission" date="2019-03" db="EMBL/GenBank/DDBJ databases">
        <title>First draft genome of Liparis tanakae, snailfish: a comprehensive survey of snailfish specific genes.</title>
        <authorList>
            <person name="Kim W."/>
            <person name="Song I."/>
            <person name="Jeong J.-H."/>
            <person name="Kim D."/>
            <person name="Kim S."/>
            <person name="Ryu S."/>
            <person name="Song J.Y."/>
            <person name="Lee S.K."/>
        </authorList>
    </citation>
    <scope>NUCLEOTIDE SEQUENCE [LARGE SCALE GENOMIC DNA]</scope>
    <source>
        <tissue evidence="2">Muscle</tissue>
    </source>
</reference>
<sequence>MPATERCSPCSCCRRPVTSYRRHSGGNGSQKSHSHFLSRKRLRRGEALGVEQLDQDESASSSLDGVISMEGSWRYSLEPPRALRWPTVSLPASSSRSLGTFLMRRILKRLRLSVGVEELERTEPSDTPWRPPSEYDGASFGTLT</sequence>
<organism evidence="2 3">
    <name type="scientific">Liparis tanakae</name>
    <name type="common">Tanaka's snailfish</name>
    <dbReference type="NCBI Taxonomy" id="230148"/>
    <lineage>
        <taxon>Eukaryota</taxon>
        <taxon>Metazoa</taxon>
        <taxon>Chordata</taxon>
        <taxon>Craniata</taxon>
        <taxon>Vertebrata</taxon>
        <taxon>Euteleostomi</taxon>
        <taxon>Actinopterygii</taxon>
        <taxon>Neopterygii</taxon>
        <taxon>Teleostei</taxon>
        <taxon>Neoteleostei</taxon>
        <taxon>Acanthomorphata</taxon>
        <taxon>Eupercaria</taxon>
        <taxon>Perciformes</taxon>
        <taxon>Cottioidei</taxon>
        <taxon>Cottales</taxon>
        <taxon>Liparidae</taxon>
        <taxon>Liparis</taxon>
    </lineage>
</organism>
<accession>A0A4Z2FWN5</accession>
<evidence type="ECO:0000313" key="2">
    <source>
        <dbReference type="EMBL" id="TNN45647.1"/>
    </source>
</evidence>
<dbReference type="Proteomes" id="UP000314294">
    <property type="component" value="Unassembled WGS sequence"/>
</dbReference>